<evidence type="ECO:0000313" key="1">
    <source>
        <dbReference type="EMBL" id="SFZ78474.1"/>
    </source>
</evidence>
<organism evidence="1 2">
    <name type="scientific">Chitinimonas taiwanensis DSM 18899</name>
    <dbReference type="NCBI Taxonomy" id="1121279"/>
    <lineage>
        <taxon>Bacteria</taxon>
        <taxon>Pseudomonadati</taxon>
        <taxon>Pseudomonadota</taxon>
        <taxon>Betaproteobacteria</taxon>
        <taxon>Neisseriales</taxon>
        <taxon>Chitinibacteraceae</taxon>
        <taxon>Chitinimonas</taxon>
    </lineage>
</organism>
<dbReference type="EMBL" id="FPKR01000012">
    <property type="protein sequence ID" value="SFZ78474.1"/>
    <property type="molecule type" value="Genomic_DNA"/>
</dbReference>
<sequence>MKPFNASRREFLRASSALSLAGVGGAPFLMNLATMSAAAAANAPADYKALVCLFMSGGNDTHNMVLATDPTSFASYTQVRSTADAGSIAMAQNILLPISARDAQAKNAGRSFALHPRMVNIQNLFAAQRAAVIANVGPLLAPLNKAQWTARSVPTPPNLFSHNDQQSTWQAFAPEGALTGWGGRMADLLMSMNGTPLLTAVSTSGKATLLNANSAIQYQVTSSGAVAINGLNSNLYGSAAGSAALRRILTGGRSHMFEAEQAAITNRAIDLQAVLSTNMLPRYNATSAPNGIPDPAVVVNPATGNNIDNGLANQFQTVARMMGGASALGMRRQVFFVNIGGFDTHDNLNNTLNDLYARIDHAINYFDGVLESLGMRNMVTTFTASDFGRTLSSNGDGSDHGWGAHHFVFGGAVNGGDVYGRFPTIGVNTSDDVGSGRLLPALSVEQYAATLARWFGLSESQINDVFPRLVNFGSERDLGFMRV</sequence>
<dbReference type="AlphaFoldDB" id="A0A1K2HQD6"/>
<dbReference type="InterPro" id="IPR010869">
    <property type="entry name" value="DUF1501"/>
</dbReference>
<dbReference type="Proteomes" id="UP000186513">
    <property type="component" value="Unassembled WGS sequence"/>
</dbReference>
<dbReference type="OrthoDB" id="9779968at2"/>
<protein>
    <submittedName>
        <fullName evidence="1">Uncharacterized conserved protein, DUF1501 family</fullName>
    </submittedName>
</protein>
<dbReference type="InterPro" id="IPR006311">
    <property type="entry name" value="TAT_signal"/>
</dbReference>
<dbReference type="STRING" id="1121279.SAMN02745887_03003"/>
<proteinExistence type="predicted"/>
<dbReference type="RefSeq" id="WP_072429487.1">
    <property type="nucleotide sequence ID" value="NZ_FPKR01000012.1"/>
</dbReference>
<dbReference type="PANTHER" id="PTHR43737">
    <property type="entry name" value="BLL7424 PROTEIN"/>
    <property type="match status" value="1"/>
</dbReference>
<dbReference type="Pfam" id="PF07394">
    <property type="entry name" value="DUF1501"/>
    <property type="match status" value="1"/>
</dbReference>
<reference evidence="1 2" key="1">
    <citation type="submission" date="2016-11" db="EMBL/GenBank/DDBJ databases">
        <authorList>
            <person name="Jaros S."/>
            <person name="Januszkiewicz K."/>
            <person name="Wedrychowicz H."/>
        </authorList>
    </citation>
    <scope>NUCLEOTIDE SEQUENCE [LARGE SCALE GENOMIC DNA]</scope>
    <source>
        <strain evidence="1 2">DSM 18899</strain>
    </source>
</reference>
<accession>A0A1K2HQD6</accession>
<keyword evidence="2" id="KW-1185">Reference proteome</keyword>
<dbReference type="PROSITE" id="PS51318">
    <property type="entry name" value="TAT"/>
    <property type="match status" value="1"/>
</dbReference>
<gene>
    <name evidence="1" type="ORF">SAMN02745887_03003</name>
</gene>
<name>A0A1K2HQD6_9NEIS</name>
<dbReference type="PANTHER" id="PTHR43737:SF1">
    <property type="entry name" value="DUF1501 DOMAIN-CONTAINING PROTEIN"/>
    <property type="match status" value="1"/>
</dbReference>
<evidence type="ECO:0000313" key="2">
    <source>
        <dbReference type="Proteomes" id="UP000186513"/>
    </source>
</evidence>